<proteinExistence type="predicted"/>
<evidence type="ECO:0000256" key="1">
    <source>
        <dbReference type="ARBA" id="ARBA00023015"/>
    </source>
</evidence>
<dbReference type="SUPFAM" id="SSF51206">
    <property type="entry name" value="cAMP-binding domain-like"/>
    <property type="match status" value="1"/>
</dbReference>
<dbReference type="SUPFAM" id="SSF46785">
    <property type="entry name" value="Winged helix' DNA-binding domain"/>
    <property type="match status" value="1"/>
</dbReference>
<dbReference type="PANTHER" id="PTHR24567:SF26">
    <property type="entry name" value="REGULATORY PROTEIN YEIL"/>
    <property type="match status" value="1"/>
</dbReference>
<evidence type="ECO:0000259" key="5">
    <source>
        <dbReference type="PROSITE" id="PS51063"/>
    </source>
</evidence>
<name>A0AB38I8M0_9HYPH</name>
<dbReference type="InterPro" id="IPR014710">
    <property type="entry name" value="RmlC-like_jellyroll"/>
</dbReference>
<keyword evidence="2" id="KW-0238">DNA-binding</keyword>
<dbReference type="CDD" id="cd00038">
    <property type="entry name" value="CAP_ED"/>
    <property type="match status" value="1"/>
</dbReference>
<reference evidence="6 7" key="1">
    <citation type="submission" date="2019-02" db="EMBL/GenBank/DDBJ databases">
        <title>The genomic architecture of introgression among sibling species of bacteria.</title>
        <authorList>
            <person name="Cavassim M.I.A."/>
            <person name="Moeskjaer S."/>
            <person name="Moslemi C."/>
            <person name="Fields B."/>
            <person name="Bachmann A."/>
            <person name="Vilhjalmsson B."/>
            <person name="Schierup M.H."/>
            <person name="Young J.P.W."/>
            <person name="Andersen S.U."/>
        </authorList>
    </citation>
    <scope>NUCLEOTIDE SEQUENCE [LARGE SCALE GENOMIC DNA]</scope>
    <source>
        <strain evidence="6 7">SM92</strain>
    </source>
</reference>
<dbReference type="EMBL" id="SIMR01000001">
    <property type="protein sequence ID" value="TBC16607.1"/>
    <property type="molecule type" value="Genomic_DNA"/>
</dbReference>
<dbReference type="Pfam" id="PF13545">
    <property type="entry name" value="HTH_Crp_2"/>
    <property type="match status" value="1"/>
</dbReference>
<dbReference type="PROSITE" id="PS51063">
    <property type="entry name" value="HTH_CRP_2"/>
    <property type="match status" value="1"/>
</dbReference>
<evidence type="ECO:0000313" key="6">
    <source>
        <dbReference type="EMBL" id="TBC16607.1"/>
    </source>
</evidence>
<dbReference type="GO" id="GO:0003677">
    <property type="term" value="F:DNA binding"/>
    <property type="evidence" value="ECO:0007669"/>
    <property type="project" value="UniProtKB-KW"/>
</dbReference>
<dbReference type="InterPro" id="IPR000595">
    <property type="entry name" value="cNMP-bd_dom"/>
</dbReference>
<evidence type="ECO:0000313" key="7">
    <source>
        <dbReference type="Proteomes" id="UP000294215"/>
    </source>
</evidence>
<dbReference type="GO" id="GO:0005829">
    <property type="term" value="C:cytosol"/>
    <property type="evidence" value="ECO:0007669"/>
    <property type="project" value="TreeGrafter"/>
</dbReference>
<dbReference type="PANTHER" id="PTHR24567">
    <property type="entry name" value="CRP FAMILY TRANSCRIPTIONAL REGULATORY PROTEIN"/>
    <property type="match status" value="1"/>
</dbReference>
<dbReference type="Pfam" id="PF00027">
    <property type="entry name" value="cNMP_binding"/>
    <property type="match status" value="1"/>
</dbReference>
<dbReference type="InterPro" id="IPR050397">
    <property type="entry name" value="Env_Response_Regulators"/>
</dbReference>
<dbReference type="Gene3D" id="2.60.120.10">
    <property type="entry name" value="Jelly Rolls"/>
    <property type="match status" value="1"/>
</dbReference>
<dbReference type="PROSITE" id="PS50042">
    <property type="entry name" value="CNMP_BINDING_3"/>
    <property type="match status" value="1"/>
</dbReference>
<dbReference type="GO" id="GO:0003700">
    <property type="term" value="F:DNA-binding transcription factor activity"/>
    <property type="evidence" value="ECO:0007669"/>
    <property type="project" value="TreeGrafter"/>
</dbReference>
<dbReference type="InterPro" id="IPR036390">
    <property type="entry name" value="WH_DNA-bd_sf"/>
</dbReference>
<dbReference type="RefSeq" id="WP_130701290.1">
    <property type="nucleotide sequence ID" value="NZ_SIMK01000001.1"/>
</dbReference>
<dbReference type="Proteomes" id="UP000294215">
    <property type="component" value="Unassembled WGS sequence"/>
</dbReference>
<comment type="caution">
    <text evidence="6">The sequence shown here is derived from an EMBL/GenBank/DDBJ whole genome shotgun (WGS) entry which is preliminary data.</text>
</comment>
<keyword evidence="1" id="KW-0805">Transcription regulation</keyword>
<dbReference type="InterPro" id="IPR012318">
    <property type="entry name" value="HTH_CRP"/>
</dbReference>
<dbReference type="InterPro" id="IPR018490">
    <property type="entry name" value="cNMP-bd_dom_sf"/>
</dbReference>
<accession>A0AB38I8M0</accession>
<evidence type="ECO:0000259" key="4">
    <source>
        <dbReference type="PROSITE" id="PS50042"/>
    </source>
</evidence>
<feature type="domain" description="HTH crp-type" evidence="5">
    <location>
        <begin position="165"/>
        <end position="237"/>
    </location>
</feature>
<gene>
    <name evidence="6" type="ORF">ELH40_17550</name>
</gene>
<evidence type="ECO:0000256" key="2">
    <source>
        <dbReference type="ARBA" id="ARBA00023125"/>
    </source>
</evidence>
<organism evidence="6 7">
    <name type="scientific">Rhizobium ruizarguesonis</name>
    <dbReference type="NCBI Taxonomy" id="2081791"/>
    <lineage>
        <taxon>Bacteria</taxon>
        <taxon>Pseudomonadati</taxon>
        <taxon>Pseudomonadota</taxon>
        <taxon>Alphaproteobacteria</taxon>
        <taxon>Hyphomicrobiales</taxon>
        <taxon>Rhizobiaceae</taxon>
        <taxon>Rhizobium/Agrobacterium group</taxon>
        <taxon>Rhizobium</taxon>
    </lineage>
</organism>
<keyword evidence="3" id="KW-0804">Transcription</keyword>
<feature type="domain" description="Cyclic nucleotide-binding" evidence="4">
    <location>
        <begin position="50"/>
        <end position="151"/>
    </location>
</feature>
<sequence length="258" mass="28443">MDGAISIRDDRTRGNAARIGEATTFGTLGIVYGDRGDLDHEFPFCRSSVRKFRRGELIASAGVLIDMFARVQRGMVSASTPLADGREFIVEIIPKGGLIGELEVLRKQSLSLEYRASSDCELHYFDGRLLRDLCANDPQFQVKTLSKALARVSELELRIIANAGSSLRQRVARTLLRLSALYRMDAENSGDELIISQHDLAATLPASREKVNQCLRRLRESKVVDGTQGKIRILNRKALETYAEGVTSLEPAAGGFCV</sequence>
<evidence type="ECO:0000256" key="3">
    <source>
        <dbReference type="ARBA" id="ARBA00023163"/>
    </source>
</evidence>
<dbReference type="AlphaFoldDB" id="A0AB38I8M0"/>
<protein>
    <submittedName>
        <fullName evidence="6">Crp/Fnr family transcriptional regulator</fullName>
    </submittedName>
</protein>